<keyword evidence="2" id="KW-1185">Reference proteome</keyword>
<sequence length="39" mass="4221">MFTHALIRVAAAPAACGLLLDARPRFRRPALAGRYAARV</sequence>
<organism evidence="1 2">
    <name type="scientific">Micromonospora echinospora</name>
    <name type="common">Micromonospora purpurea</name>
    <dbReference type="NCBI Taxonomy" id="1877"/>
    <lineage>
        <taxon>Bacteria</taxon>
        <taxon>Bacillati</taxon>
        <taxon>Actinomycetota</taxon>
        <taxon>Actinomycetes</taxon>
        <taxon>Micromonosporales</taxon>
        <taxon>Micromonosporaceae</taxon>
        <taxon>Micromonospora</taxon>
    </lineage>
</organism>
<name>A0ABR6ML06_MICEC</name>
<evidence type="ECO:0000313" key="1">
    <source>
        <dbReference type="EMBL" id="MBB5116007.1"/>
    </source>
</evidence>
<dbReference type="EMBL" id="JACHJC010000001">
    <property type="protein sequence ID" value="MBB5116007.1"/>
    <property type="molecule type" value="Genomic_DNA"/>
</dbReference>
<protein>
    <submittedName>
        <fullName evidence="1">Uncharacterized protein</fullName>
    </submittedName>
</protein>
<comment type="caution">
    <text evidence="1">The sequence shown here is derived from an EMBL/GenBank/DDBJ whole genome shotgun (WGS) entry which is preliminary data.</text>
</comment>
<dbReference type="Proteomes" id="UP000618986">
    <property type="component" value="Unassembled WGS sequence"/>
</dbReference>
<proteinExistence type="predicted"/>
<evidence type="ECO:0000313" key="2">
    <source>
        <dbReference type="Proteomes" id="UP000618986"/>
    </source>
</evidence>
<accession>A0ABR6ML06</accession>
<gene>
    <name evidence="1" type="ORF">FHU28_005846</name>
</gene>
<reference evidence="1 2" key="1">
    <citation type="submission" date="2020-08" db="EMBL/GenBank/DDBJ databases">
        <title>Sequencing the genomes of 1000 actinobacteria strains.</title>
        <authorList>
            <person name="Klenk H.-P."/>
        </authorList>
    </citation>
    <scope>NUCLEOTIDE SEQUENCE [LARGE SCALE GENOMIC DNA]</scope>
    <source>
        <strain evidence="1 2">DSM 43036</strain>
    </source>
</reference>